<gene>
    <name evidence="5" type="ORF">Mic7113_1043</name>
</gene>
<sequence length="447" mass="49404">MKNQLHLLGSRQGTYSWGEKSIMLINDKGRLALISVSGDPAAEIGQEEAGGQNVYVRQVGLALAKQGWRVDMFTRRIDPEQANIVQHAPNCRTIRLTAGPVQFINRDDAFGYLPEFVKQFQAFQKQEGYQYPLVHTNYWLSSWVGMELKKLQPLKQIHTYHSLGAVKYRSVSHLPAIASTRLAVEKACLETADRIVATSPQEEEHMRNLVSGKGMIEIVPCGTDIQRMGSIARQDARQQLGIPREAKVVLYVGRFDRRKGIETLVRAIAKSRWQGNADLRLMIAGGYRPGQSDGMECDRIKTIVQELGLNEIVTFPGRLTDAELPSYYAAANVCVVPSHYEPFGLVAIEAMACGTPVVASKVGGLQFTVVPEVTGLLVPPQDEAAFAEAIDRILSNPAWGEQLGEIGRQRVEIAMSWESVAYRLTSVYSKLLAQSAVQSVQKPQVAA</sequence>
<dbReference type="STRING" id="1173027.Mic7113_1043"/>
<organism evidence="5 6">
    <name type="scientific">Allocoleopsis franciscana PCC 7113</name>
    <dbReference type="NCBI Taxonomy" id="1173027"/>
    <lineage>
        <taxon>Bacteria</taxon>
        <taxon>Bacillati</taxon>
        <taxon>Cyanobacteriota</taxon>
        <taxon>Cyanophyceae</taxon>
        <taxon>Coleofasciculales</taxon>
        <taxon>Coleofasciculaceae</taxon>
        <taxon>Allocoleopsis</taxon>
        <taxon>Allocoleopsis franciscana</taxon>
    </lineage>
</organism>
<keyword evidence="6" id="KW-1185">Reference proteome</keyword>
<dbReference type="KEGG" id="mic:Mic7113_1043"/>
<dbReference type="Gene3D" id="3.40.50.2000">
    <property type="entry name" value="Glycogen Phosphorylase B"/>
    <property type="match status" value="2"/>
</dbReference>
<reference evidence="5 6" key="1">
    <citation type="submission" date="2012-06" db="EMBL/GenBank/DDBJ databases">
        <title>Finished chromosome of genome of Microcoleus sp. PCC 7113.</title>
        <authorList>
            <consortium name="US DOE Joint Genome Institute"/>
            <person name="Gugger M."/>
            <person name="Coursin T."/>
            <person name="Rippka R."/>
            <person name="Tandeau De Marsac N."/>
            <person name="Huntemann M."/>
            <person name="Wei C.-L."/>
            <person name="Han J."/>
            <person name="Detter J.C."/>
            <person name="Han C."/>
            <person name="Tapia R."/>
            <person name="Chen A."/>
            <person name="Kyrpides N."/>
            <person name="Mavromatis K."/>
            <person name="Markowitz V."/>
            <person name="Szeto E."/>
            <person name="Ivanova N."/>
            <person name="Pagani I."/>
            <person name="Pati A."/>
            <person name="Goodwin L."/>
            <person name="Nordberg H.P."/>
            <person name="Cantor M.N."/>
            <person name="Hua S.X."/>
            <person name="Woyke T."/>
            <person name="Kerfeld C.A."/>
        </authorList>
    </citation>
    <scope>NUCLEOTIDE SEQUENCE [LARGE SCALE GENOMIC DNA]</scope>
    <source>
        <strain evidence="5 6">PCC 7113</strain>
    </source>
</reference>
<dbReference type="InterPro" id="IPR001296">
    <property type="entry name" value="Glyco_trans_1"/>
</dbReference>
<evidence type="ECO:0000256" key="2">
    <source>
        <dbReference type="ARBA" id="ARBA00022679"/>
    </source>
</evidence>
<dbReference type="eggNOG" id="COG0438">
    <property type="taxonomic scope" value="Bacteria"/>
</dbReference>
<protein>
    <submittedName>
        <fullName evidence="5">Glycosyltransferase</fullName>
    </submittedName>
</protein>
<dbReference type="PATRIC" id="fig|1173027.3.peg.1149"/>
<keyword evidence="1" id="KW-0328">Glycosyltransferase</keyword>
<dbReference type="Pfam" id="PF13439">
    <property type="entry name" value="Glyco_transf_4"/>
    <property type="match status" value="1"/>
</dbReference>
<evidence type="ECO:0000313" key="6">
    <source>
        <dbReference type="Proteomes" id="UP000010471"/>
    </source>
</evidence>
<dbReference type="PANTHER" id="PTHR12526">
    <property type="entry name" value="GLYCOSYLTRANSFERASE"/>
    <property type="match status" value="1"/>
</dbReference>
<dbReference type="HOGENOM" id="CLU_009583_2_3_3"/>
<keyword evidence="2 5" id="KW-0808">Transferase</keyword>
<name>K9WBN9_9CYAN</name>
<accession>K9WBN9</accession>
<evidence type="ECO:0000256" key="1">
    <source>
        <dbReference type="ARBA" id="ARBA00022676"/>
    </source>
</evidence>
<proteinExistence type="predicted"/>
<dbReference type="EMBL" id="CP003630">
    <property type="protein sequence ID" value="AFZ16937.1"/>
    <property type="molecule type" value="Genomic_DNA"/>
</dbReference>
<dbReference type="CDD" id="cd03800">
    <property type="entry name" value="GT4_sucrose_synthase"/>
    <property type="match status" value="1"/>
</dbReference>
<dbReference type="Proteomes" id="UP000010471">
    <property type="component" value="Chromosome"/>
</dbReference>
<feature type="domain" description="Glycosyltransferase subfamily 4-like N-terminal" evidence="4">
    <location>
        <begin position="50"/>
        <end position="227"/>
    </location>
</feature>
<dbReference type="GO" id="GO:0016757">
    <property type="term" value="F:glycosyltransferase activity"/>
    <property type="evidence" value="ECO:0007669"/>
    <property type="project" value="UniProtKB-KW"/>
</dbReference>
<evidence type="ECO:0000313" key="5">
    <source>
        <dbReference type="EMBL" id="AFZ16937.1"/>
    </source>
</evidence>
<feature type="domain" description="Glycosyl transferase family 1" evidence="3">
    <location>
        <begin position="233"/>
        <end position="410"/>
    </location>
</feature>
<dbReference type="PANTHER" id="PTHR12526:SF510">
    <property type="entry name" value="D-INOSITOL 3-PHOSPHATE GLYCOSYLTRANSFERASE"/>
    <property type="match status" value="1"/>
</dbReference>
<evidence type="ECO:0000259" key="3">
    <source>
        <dbReference type="Pfam" id="PF00534"/>
    </source>
</evidence>
<dbReference type="InterPro" id="IPR028098">
    <property type="entry name" value="Glyco_trans_4-like_N"/>
</dbReference>
<dbReference type="AlphaFoldDB" id="K9WBN9"/>
<dbReference type="SUPFAM" id="SSF53756">
    <property type="entry name" value="UDP-Glycosyltransferase/glycogen phosphorylase"/>
    <property type="match status" value="1"/>
</dbReference>
<dbReference type="Pfam" id="PF00534">
    <property type="entry name" value="Glycos_transf_1"/>
    <property type="match status" value="1"/>
</dbReference>
<evidence type="ECO:0000259" key="4">
    <source>
        <dbReference type="Pfam" id="PF13439"/>
    </source>
</evidence>